<sequence length="52" mass="5792">RKETRKVNVIRGSEGRKTKLKRVVIMAERGEASSRQGQEGRQGPPQATATQE</sequence>
<feature type="non-terminal residue" evidence="2">
    <location>
        <position position="1"/>
    </location>
</feature>
<dbReference type="AlphaFoldDB" id="A0AA38F472"/>
<dbReference type="EMBL" id="JAHRHJ020003388">
    <property type="protein sequence ID" value="KAH9291819.1"/>
    <property type="molecule type" value="Genomic_DNA"/>
</dbReference>
<organism evidence="2 3">
    <name type="scientific">Taxus chinensis</name>
    <name type="common">Chinese yew</name>
    <name type="synonym">Taxus wallichiana var. chinensis</name>
    <dbReference type="NCBI Taxonomy" id="29808"/>
    <lineage>
        <taxon>Eukaryota</taxon>
        <taxon>Viridiplantae</taxon>
        <taxon>Streptophyta</taxon>
        <taxon>Embryophyta</taxon>
        <taxon>Tracheophyta</taxon>
        <taxon>Spermatophyta</taxon>
        <taxon>Pinopsida</taxon>
        <taxon>Pinidae</taxon>
        <taxon>Conifers II</taxon>
        <taxon>Cupressales</taxon>
        <taxon>Taxaceae</taxon>
        <taxon>Taxus</taxon>
    </lineage>
</organism>
<protein>
    <submittedName>
        <fullName evidence="2">Uncharacterized protein</fullName>
    </submittedName>
</protein>
<feature type="non-terminal residue" evidence="2">
    <location>
        <position position="52"/>
    </location>
</feature>
<feature type="compositionally biased region" description="Low complexity" evidence="1">
    <location>
        <begin position="35"/>
        <end position="46"/>
    </location>
</feature>
<evidence type="ECO:0000256" key="1">
    <source>
        <dbReference type="SAM" id="MobiDB-lite"/>
    </source>
</evidence>
<keyword evidence="3" id="KW-1185">Reference proteome</keyword>
<comment type="caution">
    <text evidence="2">The sequence shown here is derived from an EMBL/GenBank/DDBJ whole genome shotgun (WGS) entry which is preliminary data.</text>
</comment>
<evidence type="ECO:0000313" key="2">
    <source>
        <dbReference type="EMBL" id="KAH9291819.1"/>
    </source>
</evidence>
<proteinExistence type="predicted"/>
<feature type="region of interest" description="Disordered" evidence="1">
    <location>
        <begin position="27"/>
        <end position="52"/>
    </location>
</feature>
<name>A0AA38F472_TAXCH</name>
<dbReference type="Proteomes" id="UP000824469">
    <property type="component" value="Unassembled WGS sequence"/>
</dbReference>
<reference evidence="2 3" key="1">
    <citation type="journal article" date="2021" name="Nat. Plants">
        <title>The Taxus genome provides insights into paclitaxel biosynthesis.</title>
        <authorList>
            <person name="Xiong X."/>
            <person name="Gou J."/>
            <person name="Liao Q."/>
            <person name="Li Y."/>
            <person name="Zhou Q."/>
            <person name="Bi G."/>
            <person name="Li C."/>
            <person name="Du R."/>
            <person name="Wang X."/>
            <person name="Sun T."/>
            <person name="Guo L."/>
            <person name="Liang H."/>
            <person name="Lu P."/>
            <person name="Wu Y."/>
            <person name="Zhang Z."/>
            <person name="Ro D.K."/>
            <person name="Shang Y."/>
            <person name="Huang S."/>
            <person name="Yan J."/>
        </authorList>
    </citation>
    <scope>NUCLEOTIDE SEQUENCE [LARGE SCALE GENOMIC DNA]</scope>
    <source>
        <strain evidence="2">Ta-2019</strain>
    </source>
</reference>
<accession>A0AA38F472</accession>
<evidence type="ECO:0000313" key="3">
    <source>
        <dbReference type="Proteomes" id="UP000824469"/>
    </source>
</evidence>
<gene>
    <name evidence="2" type="ORF">KI387_042994</name>
</gene>